<accession>A0A7G9B2G7</accession>
<reference evidence="2 3" key="1">
    <citation type="submission" date="2020-08" db="EMBL/GenBank/DDBJ databases">
        <authorList>
            <person name="Liu C."/>
            <person name="Sun Q."/>
        </authorList>
    </citation>
    <scope>NUCLEOTIDE SEQUENCE [LARGE SCALE GENOMIC DNA]</scope>
    <source>
        <strain evidence="2 3">NSJ-62</strain>
    </source>
</reference>
<gene>
    <name evidence="2" type="ORF">H8790_09750</name>
</gene>
<feature type="transmembrane region" description="Helical" evidence="1">
    <location>
        <begin position="136"/>
        <end position="159"/>
    </location>
</feature>
<evidence type="ECO:0000313" key="3">
    <source>
        <dbReference type="Proteomes" id="UP000515960"/>
    </source>
</evidence>
<name>A0A7G9B2G7_9FIRM</name>
<evidence type="ECO:0000256" key="1">
    <source>
        <dbReference type="SAM" id="Phobius"/>
    </source>
</evidence>
<organism evidence="2 3">
    <name type="scientific">Oscillibacter hominis</name>
    <dbReference type="NCBI Taxonomy" id="2763056"/>
    <lineage>
        <taxon>Bacteria</taxon>
        <taxon>Bacillati</taxon>
        <taxon>Bacillota</taxon>
        <taxon>Clostridia</taxon>
        <taxon>Eubacteriales</taxon>
        <taxon>Oscillospiraceae</taxon>
        <taxon>Oscillibacter</taxon>
    </lineage>
</organism>
<evidence type="ECO:0000313" key="2">
    <source>
        <dbReference type="EMBL" id="QNL43748.1"/>
    </source>
</evidence>
<dbReference type="AlphaFoldDB" id="A0A7G9B2G7"/>
<dbReference type="RefSeq" id="WP_187332339.1">
    <property type="nucleotide sequence ID" value="NZ_CP060490.1"/>
</dbReference>
<dbReference type="EMBL" id="CP060490">
    <property type="protein sequence ID" value="QNL43748.1"/>
    <property type="molecule type" value="Genomic_DNA"/>
</dbReference>
<dbReference type="KEGG" id="ohi:H8790_09750"/>
<keyword evidence="3" id="KW-1185">Reference proteome</keyword>
<keyword evidence="1" id="KW-1133">Transmembrane helix</keyword>
<feature type="transmembrane region" description="Helical" evidence="1">
    <location>
        <begin position="56"/>
        <end position="82"/>
    </location>
</feature>
<feature type="transmembrane region" description="Helical" evidence="1">
    <location>
        <begin position="12"/>
        <end position="44"/>
    </location>
</feature>
<evidence type="ECO:0008006" key="4">
    <source>
        <dbReference type="Google" id="ProtNLM"/>
    </source>
</evidence>
<dbReference type="Proteomes" id="UP000515960">
    <property type="component" value="Chromosome"/>
</dbReference>
<protein>
    <recommendedName>
        <fullName evidence="4">DUF2232 domain-containing protein</fullName>
    </recommendedName>
</protein>
<feature type="transmembrane region" description="Helical" evidence="1">
    <location>
        <begin position="102"/>
        <end position="124"/>
    </location>
</feature>
<proteinExistence type="predicted"/>
<keyword evidence="1" id="KW-0812">Transmembrane</keyword>
<sequence>MRERSRRIALCGMLTALSVVILLLGGIVPLATFCCPILAMLVLLPIHLEYGTQTGLTVYAAVSVLSMLLVPDLEVSLFFVFFGFYPILQPRLNRIRHAAPRFLAKLLICNAAIAGMYGCLLFLFRAPGAWEEVSQYSLPLIMMFLVTANLTFFLLDIALGRFSVIYRLRVRSWLFRR</sequence>
<keyword evidence="1" id="KW-0472">Membrane</keyword>